<name>A0AAN7SR44_9COLE</name>
<proteinExistence type="predicted"/>
<dbReference type="EMBL" id="JARPUR010000001">
    <property type="protein sequence ID" value="KAK4885823.1"/>
    <property type="molecule type" value="Genomic_DNA"/>
</dbReference>
<dbReference type="PROSITE" id="PS50157">
    <property type="entry name" value="ZINC_FINGER_C2H2_2"/>
    <property type="match status" value="1"/>
</dbReference>
<evidence type="ECO:0000256" key="2">
    <source>
        <dbReference type="SAM" id="Coils"/>
    </source>
</evidence>
<reference evidence="6" key="1">
    <citation type="submission" date="2023-01" db="EMBL/GenBank/DDBJ databases">
        <title>Key to firefly adult light organ development and bioluminescence: homeobox transcription factors regulate luciferase expression and transportation to peroxisome.</title>
        <authorList>
            <person name="Fu X."/>
        </authorList>
    </citation>
    <scope>NUCLEOTIDE SEQUENCE [LARGE SCALE GENOMIC DNA]</scope>
</reference>
<evidence type="ECO:0000256" key="3">
    <source>
        <dbReference type="SAM" id="MobiDB-lite"/>
    </source>
</evidence>
<keyword evidence="1" id="KW-0863">Zinc-finger</keyword>
<keyword evidence="1" id="KW-0862">Zinc</keyword>
<accession>A0AAN7SR44</accession>
<evidence type="ECO:0000256" key="1">
    <source>
        <dbReference type="PROSITE-ProRule" id="PRU00042"/>
    </source>
</evidence>
<feature type="domain" description="C2H2-type" evidence="4">
    <location>
        <begin position="882"/>
        <end position="912"/>
    </location>
</feature>
<evidence type="ECO:0000259" key="4">
    <source>
        <dbReference type="PROSITE" id="PS50157"/>
    </source>
</evidence>
<keyword evidence="6" id="KW-1185">Reference proteome</keyword>
<protein>
    <recommendedName>
        <fullName evidence="4">C2H2-type domain-containing protein</fullName>
    </recommendedName>
</protein>
<sequence>MRLARVNWILHYYCLTESNDLKKSRHERHIKEDSPHNNEIRVIGKRKYAQLIEKSDDKHYEPTSRKSQLSFFPSVLSSVQKFKENICSKPSSCYSDDTQCASERNSSRVATSVSIRNDRMIEIRTSIMQVGEMEYSVVEFTDADGGGLALVNCKWFTPQKKEVFWPPYKNPSLFNKALKNGESPEISWKSYSIKRNYYQSSNYDAARKKLKLAEDTSDLQSDNSEQPIKKARIKRPPKRLYLNSSDESNLEEDCNENRPPRFEPIVVSTCNLDNTLEDRAPQSCSSVLNPLNGTATHLNENVLNSPATSNSSTVTYHSELFTPNSQSSINRNLQPFSDSRLLDKLFTDVEILKQQNKQIISLLESKAPKLLLSLPGDIPVPLPLGSVEDLKKFEDYLTEKSHLDSLVRLRAKRKPKLHVEIRQMYRRTACNLDDLCKINNTTTATVEIDPIFVESDSNYETPNFIVDNYTELDYSNVDDNTVICCERSINEILNGDKDRAFCDIETDNVLKINALLINLLTSKEQIIKLQTELLQSKDNHIKDLNKKINSLEDRKTNATLSPYVETHKVSANKQQKVPKLYSEVSKHQSQLKKGQVNTNARIAQIQEQVVISPTPEEIDSKNCLQTIINLNSDINTNSVHESNKDDDHFKLVTYQKPQNKLVNTYKTKPIIDMADGAGDLPTPITKTCKKCKNYAQSGLECVKCQTVSHVSCVKLLKNVIKIDDKFINCCGNVDNNLKMEYTGIVQKNIVGENYNLNLEISHLREILKHKDEIISNQKTAIHALQEQVCLLNIVNKTTSLNRTLELNQNPTLNSTNSAISVTKKSKLPTNIETDKAVSIEKVNVIPINVNKQTTYVDVLKDNINPDVASNKKQPKIEEDNTKVCHQCGHVFTRSDNLKRHLQNSCKGVAKTPNDEVKKRKFEDGGESSSKKKIDDNKQEVIVNVRCNECQEDVLKAHYRGHLRSNRHKINACRFIDDEGESLIDYGYRIRTNLAKLIAKINLSDITYKSIRQEIATSNALDRFLVTIPYQIAMQTRARKLTTLEQAITYAQDEINFAE</sequence>
<gene>
    <name evidence="5" type="ORF">RN001_002094</name>
</gene>
<keyword evidence="1" id="KW-0479">Metal-binding</keyword>
<dbReference type="GO" id="GO:0008270">
    <property type="term" value="F:zinc ion binding"/>
    <property type="evidence" value="ECO:0007669"/>
    <property type="project" value="UniProtKB-KW"/>
</dbReference>
<comment type="caution">
    <text evidence="5">The sequence shown here is derived from an EMBL/GenBank/DDBJ whole genome shotgun (WGS) entry which is preliminary data.</text>
</comment>
<evidence type="ECO:0000313" key="5">
    <source>
        <dbReference type="EMBL" id="KAK4885823.1"/>
    </source>
</evidence>
<dbReference type="InterPro" id="IPR013087">
    <property type="entry name" value="Znf_C2H2_type"/>
</dbReference>
<organism evidence="5 6">
    <name type="scientific">Aquatica leii</name>
    <dbReference type="NCBI Taxonomy" id="1421715"/>
    <lineage>
        <taxon>Eukaryota</taxon>
        <taxon>Metazoa</taxon>
        <taxon>Ecdysozoa</taxon>
        <taxon>Arthropoda</taxon>
        <taxon>Hexapoda</taxon>
        <taxon>Insecta</taxon>
        <taxon>Pterygota</taxon>
        <taxon>Neoptera</taxon>
        <taxon>Endopterygota</taxon>
        <taxon>Coleoptera</taxon>
        <taxon>Polyphaga</taxon>
        <taxon>Elateriformia</taxon>
        <taxon>Elateroidea</taxon>
        <taxon>Lampyridae</taxon>
        <taxon>Luciolinae</taxon>
        <taxon>Aquatica</taxon>
    </lineage>
</organism>
<evidence type="ECO:0000313" key="6">
    <source>
        <dbReference type="Proteomes" id="UP001353858"/>
    </source>
</evidence>
<dbReference type="Proteomes" id="UP001353858">
    <property type="component" value="Unassembled WGS sequence"/>
</dbReference>
<dbReference type="AlphaFoldDB" id="A0AAN7SR44"/>
<feature type="compositionally biased region" description="Basic residues" evidence="3">
    <location>
        <begin position="229"/>
        <end position="238"/>
    </location>
</feature>
<feature type="region of interest" description="Disordered" evidence="3">
    <location>
        <begin position="215"/>
        <end position="257"/>
    </location>
</feature>
<feature type="coiled-coil region" evidence="2">
    <location>
        <begin position="534"/>
        <end position="561"/>
    </location>
</feature>
<keyword evidence="2" id="KW-0175">Coiled coil</keyword>